<proteinExistence type="predicted"/>
<sequence>MKMIKLDNGYLLNPAALAYVSSDEKIAYFKQPVIKYKDDCQTLRCFGVGVTEADIERIAGSAANREVTDDGEARDEG</sequence>
<evidence type="ECO:0000313" key="1">
    <source>
        <dbReference type="EMBL" id="RND86963.1"/>
    </source>
</evidence>
<name>A0A422MC83_LACPA</name>
<dbReference type="EMBL" id="LKFU01000049">
    <property type="protein sequence ID" value="RND86963.1"/>
    <property type="molecule type" value="Genomic_DNA"/>
</dbReference>
<gene>
    <name evidence="1" type="ORF">FAM18172_01159</name>
</gene>
<reference evidence="1 2" key="1">
    <citation type="journal article" date="2018" name="Front. Microbiol.">
        <title>Conversion of Methionine to Cysteine in Lactobacillus paracasei Depends on the Highly Mobile cysK-ctl-cysE Gene Cluster.</title>
        <authorList>
            <person name="Wuthrich D."/>
            <person name="Irmler S."/>
            <person name="Berthoud H."/>
            <person name="Guggenbuhl B."/>
            <person name="Eugster E."/>
            <person name="Bruggmann R."/>
        </authorList>
    </citation>
    <scope>NUCLEOTIDE SEQUENCE [LARGE SCALE GENOMIC DNA]</scope>
    <source>
        <strain evidence="1 2">FAM18172</strain>
    </source>
</reference>
<dbReference type="AlphaFoldDB" id="A0A422MC83"/>
<comment type="caution">
    <text evidence="1">The sequence shown here is derived from an EMBL/GenBank/DDBJ whole genome shotgun (WGS) entry which is preliminary data.</text>
</comment>
<accession>A0A422MC83</accession>
<dbReference type="Proteomes" id="UP000285532">
    <property type="component" value="Unassembled WGS sequence"/>
</dbReference>
<dbReference type="RefSeq" id="WP_128518912.1">
    <property type="nucleotide sequence ID" value="NZ_LKFU01000049.1"/>
</dbReference>
<organism evidence="1 2">
    <name type="scientific">Lacticaseibacillus paracasei</name>
    <name type="common">Lactobacillus paracasei</name>
    <dbReference type="NCBI Taxonomy" id="1597"/>
    <lineage>
        <taxon>Bacteria</taxon>
        <taxon>Bacillati</taxon>
        <taxon>Bacillota</taxon>
        <taxon>Bacilli</taxon>
        <taxon>Lactobacillales</taxon>
        <taxon>Lactobacillaceae</taxon>
        <taxon>Lacticaseibacillus</taxon>
    </lineage>
</organism>
<protein>
    <submittedName>
        <fullName evidence="1">Uncharacterized protein</fullName>
    </submittedName>
</protein>
<evidence type="ECO:0000313" key="2">
    <source>
        <dbReference type="Proteomes" id="UP000285532"/>
    </source>
</evidence>